<feature type="compositionally biased region" description="Pro residues" evidence="1">
    <location>
        <begin position="189"/>
        <end position="201"/>
    </location>
</feature>
<reference evidence="4" key="2">
    <citation type="submission" date="2020-10" db="UniProtKB">
        <authorList>
            <consortium name="WormBaseParasite"/>
        </authorList>
    </citation>
    <scope>IDENTIFICATION</scope>
</reference>
<evidence type="ECO:0000313" key="4">
    <source>
        <dbReference type="WBParaSite" id="Pan_g8995.t1"/>
    </source>
</evidence>
<keyword evidence="2" id="KW-0732">Signal</keyword>
<feature type="compositionally biased region" description="Low complexity" evidence="1">
    <location>
        <begin position="202"/>
        <end position="217"/>
    </location>
</feature>
<feature type="chain" id="PRO_5028880882" evidence="2">
    <location>
        <begin position="20"/>
        <end position="244"/>
    </location>
</feature>
<dbReference type="WBParaSite" id="Pan_g8995.t1">
    <property type="protein sequence ID" value="Pan_g8995.t1"/>
    <property type="gene ID" value="Pan_g8995"/>
</dbReference>
<name>A0A7E4WCG1_PANRE</name>
<dbReference type="Proteomes" id="UP000492821">
    <property type="component" value="Unassembled WGS sequence"/>
</dbReference>
<reference evidence="3" key="1">
    <citation type="journal article" date="2013" name="Genetics">
        <title>The draft genome and transcriptome of Panagrellus redivivus are shaped by the harsh demands of a free-living lifestyle.</title>
        <authorList>
            <person name="Srinivasan J."/>
            <person name="Dillman A.R."/>
            <person name="Macchietto M.G."/>
            <person name="Heikkinen L."/>
            <person name="Lakso M."/>
            <person name="Fracchia K.M."/>
            <person name="Antoshechkin I."/>
            <person name="Mortazavi A."/>
            <person name="Wong G."/>
            <person name="Sternberg P.W."/>
        </authorList>
    </citation>
    <scope>NUCLEOTIDE SEQUENCE [LARGE SCALE GENOMIC DNA]</scope>
    <source>
        <strain evidence="3">MT8872</strain>
    </source>
</reference>
<evidence type="ECO:0000313" key="3">
    <source>
        <dbReference type="Proteomes" id="UP000492821"/>
    </source>
</evidence>
<organism evidence="3 4">
    <name type="scientific">Panagrellus redivivus</name>
    <name type="common">Microworm</name>
    <dbReference type="NCBI Taxonomy" id="6233"/>
    <lineage>
        <taxon>Eukaryota</taxon>
        <taxon>Metazoa</taxon>
        <taxon>Ecdysozoa</taxon>
        <taxon>Nematoda</taxon>
        <taxon>Chromadorea</taxon>
        <taxon>Rhabditida</taxon>
        <taxon>Tylenchina</taxon>
        <taxon>Panagrolaimomorpha</taxon>
        <taxon>Panagrolaimoidea</taxon>
        <taxon>Panagrolaimidae</taxon>
        <taxon>Panagrellus</taxon>
    </lineage>
</organism>
<feature type="signal peptide" evidence="2">
    <location>
        <begin position="1"/>
        <end position="19"/>
    </location>
</feature>
<evidence type="ECO:0000256" key="2">
    <source>
        <dbReference type="SAM" id="SignalP"/>
    </source>
</evidence>
<evidence type="ECO:0000256" key="1">
    <source>
        <dbReference type="SAM" id="MobiDB-lite"/>
    </source>
</evidence>
<proteinExistence type="predicted"/>
<keyword evidence="3" id="KW-1185">Reference proteome</keyword>
<sequence>MRFSYILIPIVCLVSLTRAINDDYYRESDYQPEYRGFRHPFVGYQYGRGRQSTPNLRQNRYNSPVFSGESLPEQPENVRDNKVDVGTSVTNGLIQGATQSLSAMFSDLLFKLGIPYGLKIVKKGYDKCFRKINDTTEEGEWKAVIRTNGTHYFHTMEDVPFMYATEEKKAPSPVPSRNQSPAGQRRRQPPSPRSPSPPSRPRSPSSGSSSNSSPSGSPKRKKKTPSYRKNEKNRLYFLNPSNHY</sequence>
<accession>A0A7E4WCG1</accession>
<dbReference type="AlphaFoldDB" id="A0A7E4WCG1"/>
<feature type="region of interest" description="Disordered" evidence="1">
    <location>
        <begin position="167"/>
        <end position="244"/>
    </location>
</feature>
<protein>
    <submittedName>
        <fullName evidence="4">Uncharacterized protein</fullName>
    </submittedName>
</protein>